<dbReference type="AlphaFoldDB" id="A0AAJ0EMQ7"/>
<comment type="caution">
    <text evidence="2">The sequence shown here is derived from an EMBL/GenBank/DDBJ whole genome shotgun (WGS) entry which is preliminary data.</text>
</comment>
<evidence type="ECO:0000313" key="3">
    <source>
        <dbReference type="Proteomes" id="UP001224890"/>
    </source>
</evidence>
<keyword evidence="3" id="KW-1185">Reference proteome</keyword>
<dbReference type="GeneID" id="85455041"/>
<sequence length="137" mass="15780">MCFFEQSLWACGLFKWGNMRNQCLKEKRIGETCGLRLIYATTYHKGPCKICQDLSRKSRRVQKMNSDIARWRLDGNRPATIEATGEELRLLQNSVRNLQTRHLAGTIFGSKRQSENDAKPSVKRRVVARRPAVGEQL</sequence>
<dbReference type="EMBL" id="JAHMHR010000085">
    <property type="protein sequence ID" value="KAK1657736.1"/>
    <property type="molecule type" value="Genomic_DNA"/>
</dbReference>
<feature type="region of interest" description="Disordered" evidence="1">
    <location>
        <begin position="109"/>
        <end position="137"/>
    </location>
</feature>
<accession>A0AAJ0EMQ7</accession>
<dbReference type="RefSeq" id="XP_060422500.1">
    <property type="nucleotide sequence ID" value="XM_060570515.1"/>
</dbReference>
<dbReference type="Proteomes" id="UP001224890">
    <property type="component" value="Unassembled WGS sequence"/>
</dbReference>
<proteinExistence type="predicted"/>
<reference evidence="2" key="1">
    <citation type="submission" date="2021-06" db="EMBL/GenBank/DDBJ databases">
        <title>Comparative genomics, transcriptomics and evolutionary studies reveal genomic signatures of adaptation to plant cell wall in hemibiotrophic fungi.</title>
        <authorList>
            <consortium name="DOE Joint Genome Institute"/>
            <person name="Baroncelli R."/>
            <person name="Diaz J.F."/>
            <person name="Benocci T."/>
            <person name="Peng M."/>
            <person name="Battaglia E."/>
            <person name="Haridas S."/>
            <person name="Andreopoulos W."/>
            <person name="Labutti K."/>
            <person name="Pangilinan J."/>
            <person name="Floch G.L."/>
            <person name="Makela M.R."/>
            <person name="Henrissat B."/>
            <person name="Grigoriev I.V."/>
            <person name="Crouch J.A."/>
            <person name="De Vries R.P."/>
            <person name="Sukno S.A."/>
            <person name="Thon M.R."/>
        </authorList>
    </citation>
    <scope>NUCLEOTIDE SEQUENCE</scope>
    <source>
        <strain evidence="2">CBS 193.32</strain>
    </source>
</reference>
<name>A0AAJ0EMQ7_9PEZI</name>
<protein>
    <submittedName>
        <fullName evidence="2">Uncharacterized protein</fullName>
    </submittedName>
</protein>
<evidence type="ECO:0000256" key="1">
    <source>
        <dbReference type="SAM" id="MobiDB-lite"/>
    </source>
</evidence>
<organism evidence="2 3">
    <name type="scientific">Colletotrichum godetiae</name>
    <dbReference type="NCBI Taxonomy" id="1209918"/>
    <lineage>
        <taxon>Eukaryota</taxon>
        <taxon>Fungi</taxon>
        <taxon>Dikarya</taxon>
        <taxon>Ascomycota</taxon>
        <taxon>Pezizomycotina</taxon>
        <taxon>Sordariomycetes</taxon>
        <taxon>Hypocreomycetidae</taxon>
        <taxon>Glomerellales</taxon>
        <taxon>Glomerellaceae</taxon>
        <taxon>Colletotrichum</taxon>
        <taxon>Colletotrichum acutatum species complex</taxon>
    </lineage>
</organism>
<gene>
    <name evidence="2" type="ORF">BDP55DRAFT_566574</name>
</gene>
<evidence type="ECO:0000313" key="2">
    <source>
        <dbReference type="EMBL" id="KAK1657736.1"/>
    </source>
</evidence>